<dbReference type="EMBL" id="ACJE01000004">
    <property type="protein sequence ID" value="EHA26284.1"/>
    <property type="molecule type" value="Genomic_DNA"/>
</dbReference>
<evidence type="ECO:0000256" key="4">
    <source>
        <dbReference type="ARBA" id="ARBA00022771"/>
    </source>
</evidence>
<dbReference type="GO" id="GO:0070860">
    <property type="term" value="C:RNA polymerase I core factor complex"/>
    <property type="evidence" value="ECO:0007669"/>
    <property type="project" value="InterPro"/>
</dbReference>
<sequence length="171" mass="19932">MEYITRGVCGQEGCRERRYYLDNGLWFCRRGHQQEGRQVEEDPEDFNTQGRTSRVKKAAAEKSQKIYQLILWKQCHALVHHRGFPSQFEPVVRDLWALRLETYAEKINDPSEQDEEPEFFSSQVTSGLDGAEDIKFRGRQATWPRLIDSIALCYLGALLMRLPVGVGDFYR</sequence>
<evidence type="ECO:0000256" key="6">
    <source>
        <dbReference type="ARBA" id="ARBA00023015"/>
    </source>
</evidence>
<evidence type="ECO:0000313" key="13">
    <source>
        <dbReference type="Proteomes" id="UP000009038"/>
    </source>
</evidence>
<comment type="caution">
    <text evidence="12">The sequence shown here is derived from an EMBL/GenBank/DDBJ whole genome shotgun (WGS) entry which is preliminary data.</text>
</comment>
<dbReference type="PANTHER" id="PTHR31576:SF2">
    <property type="entry name" value="TATA BOX-BINDING PROTEIN-ASSOCIATED FACTOR RNA POLYMERASE I SUBUNIT B"/>
    <property type="match status" value="1"/>
</dbReference>
<dbReference type="GO" id="GO:0008270">
    <property type="term" value="F:zinc ion binding"/>
    <property type="evidence" value="ECO:0007669"/>
    <property type="project" value="UniProtKB-KW"/>
</dbReference>
<feature type="domain" description="Rrn7/TAF1B N-terminal cyclin" evidence="11">
    <location>
        <begin position="67"/>
        <end position="170"/>
    </location>
</feature>
<keyword evidence="5" id="KW-0862">Zinc</keyword>
<evidence type="ECO:0000256" key="5">
    <source>
        <dbReference type="ARBA" id="ARBA00022833"/>
    </source>
</evidence>
<evidence type="ECO:0000256" key="8">
    <source>
        <dbReference type="ARBA" id="ARBA00023163"/>
    </source>
</evidence>
<dbReference type="Pfam" id="PF11781">
    <property type="entry name" value="Zn_ribbon_RRN7"/>
    <property type="match status" value="1"/>
</dbReference>
<keyword evidence="6" id="KW-0805">Transcription regulation</keyword>
<evidence type="ECO:0000313" key="12">
    <source>
        <dbReference type="EMBL" id="EHA26284.1"/>
    </source>
</evidence>
<organism evidence="12 13">
    <name type="scientific">Aspergillus niger (strain ATCC 1015 / CBS 113.46 / FGSC A1144 / LSHB Ac4 / NCTC 3858a / NRRL 328 / USDA 3528.7)</name>
    <dbReference type="NCBI Taxonomy" id="380704"/>
    <lineage>
        <taxon>Eukaryota</taxon>
        <taxon>Fungi</taxon>
        <taxon>Dikarya</taxon>
        <taxon>Ascomycota</taxon>
        <taxon>Pezizomycotina</taxon>
        <taxon>Eurotiomycetes</taxon>
        <taxon>Eurotiomycetidae</taxon>
        <taxon>Eurotiales</taxon>
        <taxon>Aspergillaceae</taxon>
        <taxon>Aspergillus</taxon>
        <taxon>Aspergillus subgen. Circumdati</taxon>
    </lineage>
</organism>
<evidence type="ECO:0000256" key="2">
    <source>
        <dbReference type="ARBA" id="ARBA00006899"/>
    </source>
</evidence>
<evidence type="ECO:0000256" key="3">
    <source>
        <dbReference type="ARBA" id="ARBA00022723"/>
    </source>
</evidence>
<reference evidence="12 13" key="1">
    <citation type="journal article" date="2011" name="Genome Res.">
        <title>Comparative genomics of citric-acid-producing Aspergillus niger ATCC 1015 versus enzyme-producing CBS 513.88.</title>
        <authorList>
            <person name="Andersen M.R."/>
            <person name="Salazar M.P."/>
            <person name="Schaap P.J."/>
            <person name="van de Vondervoort P.J."/>
            <person name="Culley D."/>
            <person name="Thykaer J."/>
            <person name="Frisvad J.C."/>
            <person name="Nielsen K.F."/>
            <person name="Albang R."/>
            <person name="Albermann K."/>
            <person name="Berka R.M."/>
            <person name="Braus G.H."/>
            <person name="Braus-Stromeyer S.A."/>
            <person name="Corrochano L.M."/>
            <person name="Dai Z."/>
            <person name="van Dijck P.W."/>
            <person name="Hofmann G."/>
            <person name="Lasure L.L."/>
            <person name="Magnuson J.K."/>
            <person name="Menke H."/>
            <person name="Meijer M."/>
            <person name="Meijer S.L."/>
            <person name="Nielsen J.B."/>
            <person name="Nielsen M.L."/>
            <person name="van Ooyen A.J."/>
            <person name="Pel H.J."/>
            <person name="Poulsen L."/>
            <person name="Samson R.A."/>
            <person name="Stam H."/>
            <person name="Tsang A."/>
            <person name="van den Brink J.M."/>
            <person name="Atkins A."/>
            <person name="Aerts A."/>
            <person name="Shapiro H."/>
            <person name="Pangilinan J."/>
            <person name="Salamov A."/>
            <person name="Lou Y."/>
            <person name="Lindquist E."/>
            <person name="Lucas S."/>
            <person name="Grimwood J."/>
            <person name="Grigoriev I.V."/>
            <person name="Kubicek C.P."/>
            <person name="Martinez D."/>
            <person name="van Peij N.N."/>
            <person name="Roubos J.A."/>
            <person name="Nielsen J."/>
            <person name="Baker S.E."/>
        </authorList>
    </citation>
    <scope>NUCLEOTIDE SEQUENCE [LARGE SCALE GENOMIC DNA]</scope>
    <source>
        <strain evidence="13">ATCC 1015 / CBS 113.46 / FGSC A1144 / LSHB Ac4 / NCTC 3858a / NRRL 328 / USDA 3528.7</strain>
    </source>
</reference>
<dbReference type="OrthoDB" id="428577at2759"/>
<evidence type="ECO:0000256" key="7">
    <source>
        <dbReference type="ARBA" id="ARBA00023125"/>
    </source>
</evidence>
<dbReference type="AlphaFoldDB" id="G3XRD2"/>
<comment type="subcellular location">
    <subcellularLocation>
        <location evidence="1">Nucleus</location>
        <location evidence="1">Nucleolus</location>
    </subcellularLocation>
</comment>
<comment type="similarity">
    <text evidence="2">Belongs to the RRN7/TAF1B family.</text>
</comment>
<proteinExistence type="inferred from homology"/>
<dbReference type="GO" id="GO:0042790">
    <property type="term" value="P:nucleolar large rRNA transcription by RNA polymerase I"/>
    <property type="evidence" value="ECO:0007669"/>
    <property type="project" value="TreeGrafter"/>
</dbReference>
<dbReference type="HOGENOM" id="CLU_133349_0_0_1"/>
<evidence type="ECO:0000259" key="11">
    <source>
        <dbReference type="Pfam" id="PF20644"/>
    </source>
</evidence>
<dbReference type="InterPro" id="IPR021752">
    <property type="entry name" value="TF_Rrn7_Zf"/>
</dbReference>
<accession>G3XRD2</accession>
<evidence type="ECO:0000259" key="10">
    <source>
        <dbReference type="Pfam" id="PF11781"/>
    </source>
</evidence>
<keyword evidence="9" id="KW-0539">Nucleus</keyword>
<dbReference type="Pfam" id="PF20644">
    <property type="entry name" value="Rrn7_cyclin_N"/>
    <property type="match status" value="1"/>
</dbReference>
<evidence type="ECO:0000256" key="1">
    <source>
        <dbReference type="ARBA" id="ARBA00004604"/>
    </source>
</evidence>
<keyword evidence="8" id="KW-0804">Transcription</keyword>
<dbReference type="PANTHER" id="PTHR31576">
    <property type="entry name" value="TATA BOX-BINDING PROTEIN-ASSOCIATED FACTOR RNA POLYMERASE I SUBUNIT B"/>
    <property type="match status" value="1"/>
</dbReference>
<keyword evidence="7" id="KW-0238">DNA-binding</keyword>
<dbReference type="GO" id="GO:0001164">
    <property type="term" value="F:RNA polymerase I core promoter sequence-specific DNA binding"/>
    <property type="evidence" value="ECO:0007669"/>
    <property type="project" value="InterPro"/>
</dbReference>
<feature type="domain" description="RRN7-type" evidence="10">
    <location>
        <begin position="4"/>
        <end position="36"/>
    </location>
</feature>
<keyword evidence="4" id="KW-0863">Zinc-finger</keyword>
<dbReference type="InterPro" id="IPR033599">
    <property type="entry name" value="TAF1B/Rrn7"/>
</dbReference>
<dbReference type="VEuPathDB" id="FungiDB:ASPNIDRAFT2_36288"/>
<name>G3XRD2_ASPNA</name>
<evidence type="ECO:0000256" key="9">
    <source>
        <dbReference type="ARBA" id="ARBA00023242"/>
    </source>
</evidence>
<keyword evidence="3" id="KW-0479">Metal-binding</keyword>
<gene>
    <name evidence="12" type="ORF">ASPNIDRAFT_36288</name>
</gene>
<protein>
    <submittedName>
        <fullName evidence="12">Uncharacterized protein</fullName>
    </submittedName>
</protein>
<dbReference type="Proteomes" id="UP000009038">
    <property type="component" value="Unassembled WGS sequence"/>
</dbReference>
<dbReference type="InterPro" id="IPR048540">
    <property type="entry name" value="Rrn7_cyclin_N"/>
</dbReference>
<dbReference type="STRING" id="380704.G3XRD2"/>